<feature type="compositionally biased region" description="Low complexity" evidence="1">
    <location>
        <begin position="24"/>
        <end position="34"/>
    </location>
</feature>
<organism evidence="3 4">
    <name type="scientific">Sphagnum jensenii</name>
    <dbReference type="NCBI Taxonomy" id="128206"/>
    <lineage>
        <taxon>Eukaryota</taxon>
        <taxon>Viridiplantae</taxon>
        <taxon>Streptophyta</taxon>
        <taxon>Embryophyta</taxon>
        <taxon>Bryophyta</taxon>
        <taxon>Sphagnophytina</taxon>
        <taxon>Sphagnopsida</taxon>
        <taxon>Sphagnales</taxon>
        <taxon>Sphagnaceae</taxon>
        <taxon>Sphagnum</taxon>
    </lineage>
</organism>
<evidence type="ECO:0000313" key="3">
    <source>
        <dbReference type="EMBL" id="CAK9864212.1"/>
    </source>
</evidence>
<feature type="compositionally biased region" description="Polar residues" evidence="1">
    <location>
        <begin position="1"/>
        <end position="11"/>
    </location>
</feature>
<keyword evidence="2" id="KW-0812">Transmembrane</keyword>
<evidence type="ECO:0000256" key="2">
    <source>
        <dbReference type="SAM" id="Phobius"/>
    </source>
</evidence>
<protein>
    <submittedName>
        <fullName evidence="3">Uncharacterized protein</fullName>
    </submittedName>
</protein>
<dbReference type="Proteomes" id="UP001497522">
    <property type="component" value="Chromosome 14"/>
</dbReference>
<evidence type="ECO:0000256" key="1">
    <source>
        <dbReference type="SAM" id="MobiDB-lite"/>
    </source>
</evidence>
<reference evidence="3" key="1">
    <citation type="submission" date="2024-03" db="EMBL/GenBank/DDBJ databases">
        <authorList>
            <consortium name="ELIXIR-Norway"/>
            <consortium name="Elixir Norway"/>
        </authorList>
    </citation>
    <scope>NUCLEOTIDE SEQUENCE</scope>
</reference>
<evidence type="ECO:0000313" key="4">
    <source>
        <dbReference type="Proteomes" id="UP001497522"/>
    </source>
</evidence>
<keyword evidence="2" id="KW-0472">Membrane</keyword>
<gene>
    <name evidence="3" type="ORF">CSSPJE1EN2_LOCUS7207</name>
</gene>
<proteinExistence type="predicted"/>
<feature type="region of interest" description="Disordered" evidence="1">
    <location>
        <begin position="1070"/>
        <end position="1097"/>
    </location>
</feature>
<feature type="compositionally biased region" description="Basic and acidic residues" evidence="1">
    <location>
        <begin position="83"/>
        <end position="101"/>
    </location>
</feature>
<keyword evidence="2" id="KW-1133">Transmembrane helix</keyword>
<feature type="compositionally biased region" description="Polar residues" evidence="1">
    <location>
        <begin position="378"/>
        <end position="404"/>
    </location>
</feature>
<feature type="compositionally biased region" description="Low complexity" evidence="1">
    <location>
        <begin position="1071"/>
        <end position="1097"/>
    </location>
</feature>
<name>A0ABP1AP72_9BRYO</name>
<keyword evidence="4" id="KW-1185">Reference proteome</keyword>
<feature type="transmembrane region" description="Helical" evidence="2">
    <location>
        <begin position="913"/>
        <end position="931"/>
    </location>
</feature>
<feature type="region of interest" description="Disordered" evidence="1">
    <location>
        <begin position="377"/>
        <end position="409"/>
    </location>
</feature>
<dbReference type="EMBL" id="OZ023715">
    <property type="protein sequence ID" value="CAK9864212.1"/>
    <property type="molecule type" value="Genomic_DNA"/>
</dbReference>
<feature type="region of interest" description="Disordered" evidence="1">
    <location>
        <begin position="1"/>
        <end position="101"/>
    </location>
</feature>
<accession>A0ABP1AP72</accession>
<sequence>MSAFAGSNGSCRSPYHERAKKAASKSPGPSSSSSKPRRFVIGVPPPTVLRPETAVPRNSGYSDQSPGKAKLDVREPNTPTKTSEVHKENNTTFSHNDHAKHCETLPSRKGRVATPIKTPRPCLAATPLFSPSKPYCASRNHHQKVLVERPAQCNAHVGTANSGTGESTKIRRLPGKIEVNIAQLQTRIEKFMQHDENLATPQTPGNSSSKVLISDETSKDVHLENTSLSPLPQLLQVYSDGVAFTVGNEQPVQKVLSPKLDFLRKQSECRMDLLQNPDFGSVGTAPGSSLTEILASPKADIMVISEHSKGGATRVESTSETAESILLSNDDMLTARMSCNNMVELEEVKAPISSECMSQYVKRGYCTSMIAEEIPPTHQESLPTNTSCSNVVDTSSEINESGPLSDQDDLAAKTNCDNVVDAQEVTEKTCSGFPSPKVCFIAEEFTHGKGESATPVAALQTIGIHCPVDLDIEEEDEIDNPELSLGSRFLTGMVFGSLLLGFVFGLLASGSQGLLPQKWHVNPLASSWQKSSIRKPVLEMSKSIEGLWQDCSHSSSFYPVVDLISIHKGYGHVRTGVYSLVQQIQYNHFRGFADAYVGSYPSLSLSATTGDHQNLHVTKSLGGPWNHLTGILHHFRTVCSQLWIKISQITTNIVSHGFNVWVSWKPKLDELSTDAVLNAGGESTDGVQALLAPLIDSGYPEGIDSKAEYEDDNMGLMELLQMTTPALAVEMGTMDALLLDTLIEEQTLLDTPGMEGFEKDLYSILINPVVGETFLNLQEEAALDMPSNVAATTEDNLSAFVKADEVHAGGTIDTSVTTKLVSSKGEYKASISVDVEHLTTELSTEIEGMAYDSSAGGSEMCFDGSTPQTDSPGLTSFVDEDNDAIRDDNVDELLVQQLLVEGIDGAETSRSQFVIIAIGSFAVAVAVSFLFKQHRASAQTKRETKSSFKEDHKCKSLAAIDEQPPVPTVKLATRASMYHSLPKTTCAISSPAYKVLAPGKFGLQEFSYNRVMTPALSAPTALARPASHMQEMPTVSAPTGFSTKPGYISDRTGIRTPLGTFMHTAPHLHSEYSMSSSRSASEISSSDASGSGSDTNSVIESQLSMMPDGSRPLGSFTAYEPVAINEGTGIEQLKLTPVRRSSRIRSQVASPAHFA</sequence>